<dbReference type="SMART" id="SM00326">
    <property type="entry name" value="SH3"/>
    <property type="match status" value="1"/>
</dbReference>
<sequence length="1168" mass="127257">MPSGNGGQKTGLPCLSLGLPAPTSLLWPSALTVGLPFLLGGPGAGFPATKATSSLRVRQGAVAACVCLQERPPCLGSWAPERQEVAGQTAQGLSRNQGVMGSRTERHLAGDRATRGRGRSGFPPPAQAPALPLPLEQQPSRLPRLGPARPLAVAQSSLSPRAVPSTRPRPRAWSWAGRGPEPPSPAEMRWQLSEQLRCLELQGELRRELLQELAEFMRRRAEVELEYSRGLDKLAERFSGRGGRLGGSSREHQSFRKEPSLLSPLHCWAVLLQQTRQQSRESATLSEVLAGPLAQRLSHIAEDVGRIVKRSKDLEQQLQDELLEVVSELQTAKKTYQVYHMESVNAEAKLREAERQEEKRAGRSAASAVAAAAAAAAATATATEAGPLRKSSLKKGGRLVEKRQAKFLEHKLKCTKARNEYLLSLASVNAAVSNYYLRDVLDLMDCCDTGFHLALGQVLRSYTAAESRTQASQMQGLGSLEEAVEALDPPGDKAKVLEVHAVAFCPPLRFDYHPHEGDEVAEIRVEMELRDEILPRAQNIQSRLDRQTIETEEVSKTLKATLQALLEVVASEDGDVLDSLQASPSTESLKSTSSDPGARQAGRRRGQQQETETFYIMKLQEYLSGRSILAKLQAKHEKLQEAIERGDKEEREVSWTQYTQRKLQKSRHPRPSSQYNQKLFGGDMEKFIQCHSIRGQHAEVACSRQTANNVRRCPNWRMSQTTRQPCCRYPWLSSGQPVPLVVESCVRFINLNGLQHEGIFRVSGAQPRVSEIREAFERGEDPLVEGCTAHDLDSVAGVLKLYFRSLDPPLFPPDLFKELLASAELEAVAERVEHVSRLLAQLPGPVLVVLRYLFAFLNHLAQYSDENMMDPYNLAVCFGPTLLPVPAGQDPVALQGRVNQLVQTLIVQPARVFPPPTLLPGPIYEKCMAPPSTGCLGDAQLEGLVGENEPELEAGTSAQEDDLDGGVEAVACFSYTGRTAQELSFQRGDVLRLYERASGDWWRGECAGARGLIPHKYITLPVGAEKHSAGQGPQVAAELVSSPEVLLAVELGHRPEPCTPPEAPLGIPGGPFGHRRHCLVPTSPERYVEVDKAVAQTMDSVFKELLGKTSARQGAGPASTGSPGPGPCSLKPPASGRLGRSKGFSRGSGAPASPSASHPQGLDSPLKH</sequence>
<proteinExistence type="predicted"/>
<feature type="compositionally biased region" description="Low complexity" evidence="7">
    <location>
        <begin position="128"/>
        <end position="139"/>
    </location>
</feature>
<dbReference type="PROSITE" id="PS50002">
    <property type="entry name" value="SH3"/>
    <property type="match status" value="1"/>
</dbReference>
<dbReference type="Ensembl" id="ENSCAFT00040036727.1">
    <property type="protein sequence ID" value="ENSCAFP00040031988.1"/>
    <property type="gene ID" value="ENSCAFG00040019741.1"/>
</dbReference>
<dbReference type="SUPFAM" id="SSF103657">
    <property type="entry name" value="BAR/IMD domain-like"/>
    <property type="match status" value="1"/>
</dbReference>
<feature type="region of interest" description="Disordered" evidence="7">
    <location>
        <begin position="578"/>
        <end position="609"/>
    </location>
</feature>
<feature type="compositionally biased region" description="Basic and acidic residues" evidence="7">
    <location>
        <begin position="103"/>
        <end position="114"/>
    </location>
</feature>
<evidence type="ECO:0000256" key="2">
    <source>
        <dbReference type="ARBA" id="ARBA00022468"/>
    </source>
</evidence>
<dbReference type="PRINTS" id="PR00499">
    <property type="entry name" value="P67PHOX"/>
</dbReference>
<dbReference type="PANTHER" id="PTHR14166">
    <property type="entry name" value="SLIT-ROBO RHO GTPASE ACTIVATING PROTEIN"/>
    <property type="match status" value="1"/>
</dbReference>
<dbReference type="InterPro" id="IPR027267">
    <property type="entry name" value="AH/BAR_dom_sf"/>
</dbReference>
<organism evidence="11 12">
    <name type="scientific">Canis lupus familiaris</name>
    <name type="common">Dog</name>
    <name type="synonym">Canis familiaris</name>
    <dbReference type="NCBI Taxonomy" id="9615"/>
    <lineage>
        <taxon>Eukaryota</taxon>
        <taxon>Metazoa</taxon>
        <taxon>Chordata</taxon>
        <taxon>Craniata</taxon>
        <taxon>Vertebrata</taxon>
        <taxon>Euteleostomi</taxon>
        <taxon>Mammalia</taxon>
        <taxon>Eutheria</taxon>
        <taxon>Laurasiatheria</taxon>
        <taxon>Carnivora</taxon>
        <taxon>Caniformia</taxon>
        <taxon>Canidae</taxon>
        <taxon>Canis</taxon>
    </lineage>
</organism>
<dbReference type="SMART" id="SM00055">
    <property type="entry name" value="FCH"/>
    <property type="match status" value="1"/>
</dbReference>
<dbReference type="AlphaFoldDB" id="A0A8C0T7M0"/>
<evidence type="ECO:0000256" key="5">
    <source>
        <dbReference type="PROSITE-ProRule" id="PRU01077"/>
    </source>
</evidence>
<evidence type="ECO:0000256" key="4">
    <source>
        <dbReference type="PROSITE-ProRule" id="PRU00192"/>
    </source>
</evidence>
<reference evidence="11" key="2">
    <citation type="submission" date="2025-08" db="UniProtKB">
        <authorList>
            <consortium name="Ensembl"/>
        </authorList>
    </citation>
    <scope>IDENTIFICATION</scope>
</reference>
<feature type="domain" description="Rho-GAP" evidence="9">
    <location>
        <begin position="716"/>
        <end position="913"/>
    </location>
</feature>
<evidence type="ECO:0000256" key="6">
    <source>
        <dbReference type="SAM" id="Coils"/>
    </source>
</evidence>
<feature type="region of interest" description="Disordered" evidence="7">
    <location>
        <begin position="1110"/>
        <end position="1168"/>
    </location>
</feature>
<evidence type="ECO:0000313" key="11">
    <source>
        <dbReference type="Ensembl" id="ENSCAFP00040031988.1"/>
    </source>
</evidence>
<dbReference type="InterPro" id="IPR051627">
    <property type="entry name" value="SLIT-ROBO_RhoGAP"/>
</dbReference>
<dbReference type="PROSITE" id="PS50238">
    <property type="entry name" value="RHOGAP"/>
    <property type="match status" value="1"/>
</dbReference>
<dbReference type="CDD" id="cd07656">
    <property type="entry name" value="F-BAR_srGAP"/>
    <property type="match status" value="1"/>
</dbReference>
<dbReference type="SMART" id="SM00324">
    <property type="entry name" value="RhoGAP"/>
    <property type="match status" value="1"/>
</dbReference>
<dbReference type="SUPFAM" id="SSF50044">
    <property type="entry name" value="SH3-domain"/>
    <property type="match status" value="1"/>
</dbReference>
<dbReference type="FunFam" id="2.30.30.40:FF:000404">
    <property type="entry name" value="Rho GTPase-activating protein 4"/>
    <property type="match status" value="1"/>
</dbReference>
<dbReference type="Pfam" id="PF00620">
    <property type="entry name" value="RhoGAP"/>
    <property type="match status" value="1"/>
</dbReference>
<keyword evidence="1 4" id="KW-0728">SH3 domain</keyword>
<evidence type="ECO:0000259" key="10">
    <source>
        <dbReference type="PROSITE" id="PS51741"/>
    </source>
</evidence>
<dbReference type="GO" id="GO:0007165">
    <property type="term" value="P:signal transduction"/>
    <property type="evidence" value="ECO:0007669"/>
    <property type="project" value="InterPro"/>
</dbReference>
<dbReference type="PROSITE" id="PS51741">
    <property type="entry name" value="F_BAR"/>
    <property type="match status" value="1"/>
</dbReference>
<dbReference type="Gene3D" id="1.10.555.10">
    <property type="entry name" value="Rho GTPase activation protein"/>
    <property type="match status" value="1"/>
</dbReference>
<dbReference type="InterPro" id="IPR031160">
    <property type="entry name" value="F_BAR_dom"/>
</dbReference>
<evidence type="ECO:0000259" key="9">
    <source>
        <dbReference type="PROSITE" id="PS50238"/>
    </source>
</evidence>
<dbReference type="InterPro" id="IPR036028">
    <property type="entry name" value="SH3-like_dom_sf"/>
</dbReference>
<feature type="coiled-coil region" evidence="6">
    <location>
        <begin position="315"/>
        <end position="356"/>
    </location>
</feature>
<evidence type="ECO:0000256" key="1">
    <source>
        <dbReference type="ARBA" id="ARBA00022443"/>
    </source>
</evidence>
<dbReference type="InterPro" id="IPR008936">
    <property type="entry name" value="Rho_GTPase_activation_prot"/>
</dbReference>
<dbReference type="Pfam" id="PF07653">
    <property type="entry name" value="SH3_2"/>
    <property type="match status" value="1"/>
</dbReference>
<dbReference type="Gene3D" id="1.20.1270.60">
    <property type="entry name" value="Arfaptin homology (AH) domain/BAR domain"/>
    <property type="match status" value="1"/>
</dbReference>
<keyword evidence="2" id="KW-0343">GTPase activation</keyword>
<evidence type="ECO:0000256" key="7">
    <source>
        <dbReference type="SAM" id="MobiDB-lite"/>
    </source>
</evidence>
<feature type="domain" description="F-BAR" evidence="10">
    <location>
        <begin position="183"/>
        <end position="492"/>
    </location>
</feature>
<dbReference type="InterPro" id="IPR000198">
    <property type="entry name" value="RhoGAP_dom"/>
</dbReference>
<evidence type="ECO:0000259" key="8">
    <source>
        <dbReference type="PROSITE" id="PS50002"/>
    </source>
</evidence>
<evidence type="ECO:0000313" key="12">
    <source>
        <dbReference type="Proteomes" id="UP000694542"/>
    </source>
</evidence>
<reference evidence="11" key="1">
    <citation type="submission" date="2018-10" db="EMBL/GenBank/DDBJ databases">
        <title>De novo assembly of a Great Dane genome.</title>
        <authorList>
            <person name="Kidd J.M."/>
            <person name="Pendleton A.L."/>
            <person name="Shen F."/>
            <person name="Emery S."/>
        </authorList>
    </citation>
    <scope>NUCLEOTIDE SEQUENCE [LARGE SCALE GENOMIC DNA]</scope>
    <source>
        <strain evidence="11">Great Dane</strain>
    </source>
</reference>
<dbReference type="GO" id="GO:0005096">
    <property type="term" value="F:GTPase activator activity"/>
    <property type="evidence" value="ECO:0007669"/>
    <property type="project" value="UniProtKB-KW"/>
</dbReference>
<feature type="compositionally biased region" description="Low complexity" evidence="7">
    <location>
        <begin position="583"/>
        <end position="600"/>
    </location>
</feature>
<dbReference type="Gene3D" id="2.30.30.40">
    <property type="entry name" value="SH3 Domains"/>
    <property type="match status" value="1"/>
</dbReference>
<dbReference type="InterPro" id="IPR001060">
    <property type="entry name" value="FCH_dom"/>
</dbReference>
<accession>A0A8C0T7M0</accession>
<feature type="region of interest" description="Disordered" evidence="7">
    <location>
        <begin position="89"/>
        <end position="186"/>
    </location>
</feature>
<dbReference type="Proteomes" id="UP000694542">
    <property type="component" value="Chromosome X"/>
</dbReference>
<keyword evidence="3 5" id="KW-0175">Coiled coil</keyword>
<dbReference type="InterPro" id="IPR001452">
    <property type="entry name" value="SH3_domain"/>
</dbReference>
<dbReference type="Pfam" id="PF00611">
    <property type="entry name" value="FCH"/>
    <property type="match status" value="1"/>
</dbReference>
<feature type="domain" description="SH3" evidence="8">
    <location>
        <begin position="964"/>
        <end position="1023"/>
    </location>
</feature>
<evidence type="ECO:0000256" key="3">
    <source>
        <dbReference type="ARBA" id="ARBA00023054"/>
    </source>
</evidence>
<protein>
    <submittedName>
        <fullName evidence="11">Rho GTPase activating protein 4</fullName>
    </submittedName>
</protein>
<dbReference type="SUPFAM" id="SSF48350">
    <property type="entry name" value="GTPase activation domain, GAP"/>
    <property type="match status" value="1"/>
</dbReference>
<feature type="compositionally biased region" description="Polar residues" evidence="7">
    <location>
        <begin position="89"/>
        <end position="99"/>
    </location>
</feature>
<feature type="compositionally biased region" description="Low complexity" evidence="7">
    <location>
        <begin position="1144"/>
        <end position="1159"/>
    </location>
</feature>
<name>A0A8C0T7M0_CANLF</name>